<dbReference type="RefSeq" id="WP_014967615.1">
    <property type="nucleotide sequence ID" value="NC_018664.1"/>
</dbReference>
<organism evidence="1 2">
    <name type="scientific">Gottschalkia acidurici (strain ATCC 7906 / DSM 604 / BCRC 14475 / CIP 104303 / KCTC 5404 / NCIMB 10678 / 9a)</name>
    <name type="common">Clostridium acidurici</name>
    <dbReference type="NCBI Taxonomy" id="1128398"/>
    <lineage>
        <taxon>Bacteria</taxon>
        <taxon>Bacillati</taxon>
        <taxon>Bacillota</taxon>
        <taxon>Tissierellia</taxon>
        <taxon>Tissierellales</taxon>
        <taxon>Gottschalkiaceae</taxon>
        <taxon>Gottschalkia</taxon>
    </lineage>
</organism>
<name>K0AXD7_GOTA9</name>
<evidence type="ECO:0000313" key="1">
    <source>
        <dbReference type="EMBL" id="AFS78478.1"/>
    </source>
</evidence>
<evidence type="ECO:0000313" key="2">
    <source>
        <dbReference type="Proteomes" id="UP000006094"/>
    </source>
</evidence>
<sequence length="56" mass="6186">MFDKLKADVLEVGQDVNKAFQGTLAFFSVTQNTDHLTKLNNLANRLSAFDSARNGL</sequence>
<dbReference type="KEGG" id="cad:Curi_c14680"/>
<dbReference type="HOGENOM" id="CLU_3005904_0_0_9"/>
<proteinExistence type="predicted"/>
<reference evidence="1 2" key="1">
    <citation type="journal article" date="2012" name="PLoS ONE">
        <title>The purine-utilizing bacterium Clostridium acidurici 9a: a genome-guided metabolic reconsideration.</title>
        <authorList>
            <person name="Hartwich K."/>
            <person name="Poehlein A."/>
            <person name="Daniel R."/>
        </authorList>
    </citation>
    <scope>NUCLEOTIDE SEQUENCE [LARGE SCALE GENOMIC DNA]</scope>
    <source>
        <strain evidence="2">ATCC 7906 / DSM 604 / BCRC 14475 / CIP 104303 / KCTC 5404 / NCIMB 10678 / 9a</strain>
    </source>
</reference>
<dbReference type="EMBL" id="CP003326">
    <property type="protein sequence ID" value="AFS78478.1"/>
    <property type="molecule type" value="Genomic_DNA"/>
</dbReference>
<keyword evidence="2" id="KW-1185">Reference proteome</keyword>
<dbReference type="Proteomes" id="UP000006094">
    <property type="component" value="Chromosome"/>
</dbReference>
<protein>
    <submittedName>
        <fullName evidence="1">Uncharacterized protein</fullName>
    </submittedName>
</protein>
<gene>
    <name evidence="1" type="ordered locus">Curi_c14680</name>
</gene>
<accession>K0AXD7</accession>
<dbReference type="AlphaFoldDB" id="K0AXD7"/>